<evidence type="ECO:0000313" key="1">
    <source>
        <dbReference type="EMBL" id="CAG6660197.1"/>
    </source>
</evidence>
<dbReference type="EMBL" id="HBUF01196389">
    <property type="protein sequence ID" value="CAG6660197.1"/>
    <property type="molecule type" value="Transcribed_RNA"/>
</dbReference>
<reference evidence="1" key="1">
    <citation type="submission" date="2021-05" db="EMBL/GenBank/DDBJ databases">
        <authorList>
            <person name="Alioto T."/>
            <person name="Alioto T."/>
            <person name="Gomez Garrido J."/>
        </authorList>
    </citation>
    <scope>NUCLEOTIDE SEQUENCE</scope>
</reference>
<proteinExistence type="predicted"/>
<protein>
    <submittedName>
        <fullName evidence="1">Uncharacterized protein</fullName>
    </submittedName>
</protein>
<sequence length="100" mass="11782">MYYNLFHNVRIVTFYVYGVFLQNRHYVGCCISNSPFLYLTHEFSFRDLSIKGVFFCPNQKSPSKLFRKKKCFENFNQGNLRNQLGGSIRLIQVVEDLLIG</sequence>
<organism evidence="1">
    <name type="scientific">Cacopsylla melanoneura</name>
    <dbReference type="NCBI Taxonomy" id="428564"/>
    <lineage>
        <taxon>Eukaryota</taxon>
        <taxon>Metazoa</taxon>
        <taxon>Ecdysozoa</taxon>
        <taxon>Arthropoda</taxon>
        <taxon>Hexapoda</taxon>
        <taxon>Insecta</taxon>
        <taxon>Pterygota</taxon>
        <taxon>Neoptera</taxon>
        <taxon>Paraneoptera</taxon>
        <taxon>Hemiptera</taxon>
        <taxon>Sternorrhyncha</taxon>
        <taxon>Psylloidea</taxon>
        <taxon>Psyllidae</taxon>
        <taxon>Psyllinae</taxon>
        <taxon>Cacopsylla</taxon>
    </lineage>
</organism>
<name>A0A8D8WHA0_9HEMI</name>
<dbReference type="AlphaFoldDB" id="A0A8D8WHA0"/>
<accession>A0A8D8WHA0</accession>